<dbReference type="RefSeq" id="WP_015850977.1">
    <property type="nucleotide sequence ID" value="NC_012881.1"/>
</dbReference>
<proteinExistence type="predicted"/>
<protein>
    <submittedName>
        <fullName evidence="2">Uncharacterized protein</fullName>
    </submittedName>
</protein>
<dbReference type="HOGENOM" id="CLU_2166887_0_0_7"/>
<sequence>MKKLFLTLIILTAVISAHTDAEALTIQNKCKFPVAGSVITVQGNVSVAQFRLIPGQTKRMLKGFNKMQLKVRTIPDVYDLEMLKITSTEVDTPDSHIELKQSPQGIKFSVQ</sequence>
<dbReference type="STRING" id="526222.Desal_1094"/>
<organism evidence="2 3">
    <name type="scientific">Maridesulfovibrio salexigens (strain ATCC 14822 / DSM 2638 / NCIMB 8403 / VKM B-1763)</name>
    <name type="common">Desulfovibrio salexigens</name>
    <dbReference type="NCBI Taxonomy" id="526222"/>
    <lineage>
        <taxon>Bacteria</taxon>
        <taxon>Pseudomonadati</taxon>
        <taxon>Thermodesulfobacteriota</taxon>
        <taxon>Desulfovibrionia</taxon>
        <taxon>Desulfovibrionales</taxon>
        <taxon>Desulfovibrionaceae</taxon>
        <taxon>Maridesulfovibrio</taxon>
    </lineage>
</organism>
<keyword evidence="1" id="KW-0732">Signal</keyword>
<reference evidence="2 3" key="1">
    <citation type="submission" date="2009-06" db="EMBL/GenBank/DDBJ databases">
        <title>Complete sequence of Desulfovibrio salexigens DSM 2638.</title>
        <authorList>
            <consortium name="US DOE Joint Genome Institute"/>
            <person name="Lucas S."/>
            <person name="Copeland A."/>
            <person name="Lapidus A."/>
            <person name="Glavina del Rio T."/>
            <person name="Tice H."/>
            <person name="Bruce D."/>
            <person name="Goodwin L."/>
            <person name="Pitluck S."/>
            <person name="Munk A.C."/>
            <person name="Brettin T."/>
            <person name="Detter J.C."/>
            <person name="Han C."/>
            <person name="Tapia R."/>
            <person name="Larimer F."/>
            <person name="Land M."/>
            <person name="Hauser L."/>
            <person name="Kyrpides N."/>
            <person name="Anderson I."/>
            <person name="Wall J.D."/>
            <person name="Arkin A.P."/>
            <person name="Dehal P."/>
            <person name="Chivian D."/>
            <person name="Giles B."/>
            <person name="Hazen T.C."/>
        </authorList>
    </citation>
    <scope>NUCLEOTIDE SEQUENCE [LARGE SCALE GENOMIC DNA]</scope>
    <source>
        <strain evidence="3">ATCC 14822 / DSM 2638 / NCIMB 8403 / VKM B-1763</strain>
    </source>
</reference>
<gene>
    <name evidence="2" type="ordered locus">Desal_1094</name>
</gene>
<dbReference type="eggNOG" id="ENOG50318BS">
    <property type="taxonomic scope" value="Bacteria"/>
</dbReference>
<dbReference type="OrthoDB" id="5458338at2"/>
<dbReference type="Proteomes" id="UP000002601">
    <property type="component" value="Chromosome"/>
</dbReference>
<feature type="signal peptide" evidence="1">
    <location>
        <begin position="1"/>
        <end position="23"/>
    </location>
</feature>
<evidence type="ECO:0000313" key="3">
    <source>
        <dbReference type="Proteomes" id="UP000002601"/>
    </source>
</evidence>
<evidence type="ECO:0000313" key="2">
    <source>
        <dbReference type="EMBL" id="ACS79158.1"/>
    </source>
</evidence>
<feature type="chain" id="PRO_5002962982" evidence="1">
    <location>
        <begin position="24"/>
        <end position="111"/>
    </location>
</feature>
<name>C6C0M4_MARSD</name>
<accession>C6C0M4</accession>
<dbReference type="AlphaFoldDB" id="C6C0M4"/>
<dbReference type="KEGG" id="dsa:Desal_1094"/>
<dbReference type="EMBL" id="CP001649">
    <property type="protein sequence ID" value="ACS79158.1"/>
    <property type="molecule type" value="Genomic_DNA"/>
</dbReference>
<evidence type="ECO:0000256" key="1">
    <source>
        <dbReference type="SAM" id="SignalP"/>
    </source>
</evidence>
<keyword evidence="3" id="KW-1185">Reference proteome</keyword>